<sequence>MFYFSVLCEKNRKLQKCRNYWYIFVMTVLCLGNILKIITKNSFLGQIYAFLQNTVL</sequence>
<keyword evidence="1" id="KW-1133">Transmembrane helix</keyword>
<evidence type="ECO:0000256" key="1">
    <source>
        <dbReference type="SAM" id="Phobius"/>
    </source>
</evidence>
<dbReference type="EMBL" id="FLUP01000001">
    <property type="protein sequence ID" value="SBV91821.1"/>
    <property type="molecule type" value="Genomic_DNA"/>
</dbReference>
<protein>
    <submittedName>
        <fullName evidence="2">Uncharacterized protein</fullName>
    </submittedName>
</protein>
<feature type="transmembrane region" description="Helical" evidence="1">
    <location>
        <begin position="20"/>
        <end position="38"/>
    </location>
</feature>
<accession>A0A212IX69</accession>
<organism evidence="2">
    <name type="scientific">uncultured Desulfovibrio sp</name>
    <dbReference type="NCBI Taxonomy" id="167968"/>
    <lineage>
        <taxon>Bacteria</taxon>
        <taxon>Pseudomonadati</taxon>
        <taxon>Thermodesulfobacteriota</taxon>
        <taxon>Desulfovibrionia</taxon>
        <taxon>Desulfovibrionales</taxon>
        <taxon>Desulfovibrionaceae</taxon>
        <taxon>Desulfovibrio</taxon>
        <taxon>environmental samples</taxon>
    </lineage>
</organism>
<keyword evidence="1" id="KW-0812">Transmembrane</keyword>
<evidence type="ECO:0000313" key="2">
    <source>
        <dbReference type="EMBL" id="SBV91821.1"/>
    </source>
</evidence>
<keyword evidence="1" id="KW-0472">Membrane</keyword>
<gene>
    <name evidence="2" type="ORF">KM92DES2_10186</name>
</gene>
<name>A0A212IX69_9BACT</name>
<reference evidence="2" key="1">
    <citation type="submission" date="2016-04" db="EMBL/GenBank/DDBJ databases">
        <authorList>
            <person name="Evans L.H."/>
            <person name="Alamgir A."/>
            <person name="Owens N."/>
            <person name="Weber N.D."/>
            <person name="Virtaneva K."/>
            <person name="Barbian K."/>
            <person name="Babar A."/>
            <person name="Rosenke K."/>
        </authorList>
    </citation>
    <scope>NUCLEOTIDE SEQUENCE</scope>
    <source>
        <strain evidence="2">92-2</strain>
    </source>
</reference>
<dbReference type="AlphaFoldDB" id="A0A212IX69"/>
<proteinExistence type="predicted"/>